<name>A0A8H3YZ77_VENIN</name>
<evidence type="ECO:0000313" key="3">
    <source>
        <dbReference type="EMBL" id="KAE9975042.1"/>
    </source>
</evidence>
<protein>
    <recommendedName>
        <fullName evidence="2">Intradiol ring-cleavage dioxygenases domain-containing protein</fullName>
    </recommendedName>
</protein>
<feature type="domain" description="Intradiol ring-cleavage dioxygenases" evidence="2">
    <location>
        <begin position="168"/>
        <end position="288"/>
    </location>
</feature>
<dbReference type="SUPFAM" id="SSF49482">
    <property type="entry name" value="Aromatic compound dioxygenase"/>
    <property type="match status" value="1"/>
</dbReference>
<dbReference type="InterPro" id="IPR015889">
    <property type="entry name" value="Intradiol_dOase_core"/>
</dbReference>
<accession>A0A8H3YZ77</accession>
<dbReference type="CDD" id="cd03457">
    <property type="entry name" value="intradiol_dioxygenase_like"/>
    <property type="match status" value="1"/>
</dbReference>
<dbReference type="Gene3D" id="2.60.130.10">
    <property type="entry name" value="Aromatic compound dioxygenase"/>
    <property type="match status" value="1"/>
</dbReference>
<dbReference type="Pfam" id="PF00775">
    <property type="entry name" value="Dioxygenase_C"/>
    <property type="match status" value="1"/>
</dbReference>
<comment type="caution">
    <text evidence="3">The sequence shown here is derived from an EMBL/GenBank/DDBJ whole genome shotgun (WGS) entry which is preliminary data.</text>
</comment>
<evidence type="ECO:0000256" key="1">
    <source>
        <dbReference type="SAM" id="SignalP"/>
    </source>
</evidence>
<organism evidence="3 4">
    <name type="scientific">Venturia inaequalis</name>
    <name type="common">Apple scab fungus</name>
    <dbReference type="NCBI Taxonomy" id="5025"/>
    <lineage>
        <taxon>Eukaryota</taxon>
        <taxon>Fungi</taxon>
        <taxon>Dikarya</taxon>
        <taxon>Ascomycota</taxon>
        <taxon>Pezizomycotina</taxon>
        <taxon>Dothideomycetes</taxon>
        <taxon>Pleosporomycetidae</taxon>
        <taxon>Venturiales</taxon>
        <taxon>Venturiaceae</taxon>
        <taxon>Venturia</taxon>
    </lineage>
</organism>
<keyword evidence="1" id="KW-0732">Signal</keyword>
<dbReference type="Proteomes" id="UP000433883">
    <property type="component" value="Unassembled WGS sequence"/>
</dbReference>
<dbReference type="PANTHER" id="PTHR34315:SF1">
    <property type="entry name" value="INTRADIOL RING-CLEAVAGE DIOXYGENASES DOMAIN-CONTAINING PROTEIN-RELATED"/>
    <property type="match status" value="1"/>
</dbReference>
<feature type="signal peptide" evidence="1">
    <location>
        <begin position="1"/>
        <end position="21"/>
    </location>
</feature>
<feature type="chain" id="PRO_5034963830" description="Intradiol ring-cleavage dioxygenases domain-containing protein" evidence="1">
    <location>
        <begin position="22"/>
        <end position="369"/>
    </location>
</feature>
<proteinExistence type="predicted"/>
<dbReference type="AlphaFoldDB" id="A0A8H3YZ77"/>
<gene>
    <name evidence="3" type="ORF">BLS_002784</name>
</gene>
<dbReference type="GO" id="GO:0016702">
    <property type="term" value="F:oxidoreductase activity, acting on single donors with incorporation of molecular oxygen, incorporation of two atoms of oxygen"/>
    <property type="evidence" value="ECO:0007669"/>
    <property type="project" value="InterPro"/>
</dbReference>
<sequence>MVSYKAIACLVLAAFPSLTLAHPKSGPEAAKLLELHRRTAVAGTQALSQCNNTIEALSYTQAAANGRVDTLNAIRQAAGLGPGNRLVTPYVPVNADRKTVSKLSSRSLKDLKHWENKKVVNHDKTGIFGSPSDAWAKTQPQCAFVPEDTIGPYYYPGELVRSDISEGLAGVTMWLDVQLIDVNTCKPTSGMTVDIWATNPVGKYSHIPESAGQAGSDSHWQRGALSTGNDGRAVFKMIFPGHYDDRATHVHLMARDAIHAKDPAGSPIVIGEEKEANVRHIGQVYFDDSLREQVERTSPYDSNTQKLLSNDEDDYAKYQAAKQYDPFVNYLFMNGKDVTGGIYAWISIGIDPKASNGQNQFPSGRPWKQ</sequence>
<dbReference type="InterPro" id="IPR000627">
    <property type="entry name" value="Intradiol_dOase_C"/>
</dbReference>
<evidence type="ECO:0000259" key="2">
    <source>
        <dbReference type="Pfam" id="PF00775"/>
    </source>
</evidence>
<reference evidence="3 4" key="1">
    <citation type="submission" date="2019-11" db="EMBL/GenBank/DDBJ databases">
        <title>Venturia inaequalis Genome Resource.</title>
        <authorList>
            <person name="Lichtner F.J."/>
        </authorList>
    </citation>
    <scope>NUCLEOTIDE SEQUENCE [LARGE SCALE GENOMIC DNA]</scope>
    <source>
        <strain evidence="3">Bline_iso_100314</strain>
    </source>
</reference>
<dbReference type="EMBL" id="WNWQ01000188">
    <property type="protein sequence ID" value="KAE9975042.1"/>
    <property type="molecule type" value="Genomic_DNA"/>
</dbReference>
<dbReference type="OrthoDB" id="121380at2759"/>
<dbReference type="GO" id="GO:0008199">
    <property type="term" value="F:ferric iron binding"/>
    <property type="evidence" value="ECO:0007669"/>
    <property type="project" value="InterPro"/>
</dbReference>
<dbReference type="PANTHER" id="PTHR34315">
    <property type="match status" value="1"/>
</dbReference>
<evidence type="ECO:0000313" key="4">
    <source>
        <dbReference type="Proteomes" id="UP000433883"/>
    </source>
</evidence>